<organism evidence="2 3">
    <name type="scientific">Marinomonas phaeophyticola</name>
    <dbReference type="NCBI Taxonomy" id="3004091"/>
    <lineage>
        <taxon>Bacteria</taxon>
        <taxon>Pseudomonadati</taxon>
        <taxon>Pseudomonadota</taxon>
        <taxon>Gammaproteobacteria</taxon>
        <taxon>Oceanospirillales</taxon>
        <taxon>Oceanospirillaceae</taxon>
        <taxon>Marinomonas</taxon>
    </lineage>
</organism>
<feature type="coiled-coil region" evidence="1">
    <location>
        <begin position="295"/>
        <end position="357"/>
    </location>
</feature>
<accession>A0ABT4JSW9</accession>
<sequence length="373" mass="41412">MNDSNDFIKKTTTVPNLEQFFMPYTSQFLLPGEVIPEGNAPAKRVLVLAPHPDDEVFGCGGAVSQLATAQAEIKTLILTDGLSGLASQDASQSSPSQASLLNEGAVQGVNIRRRESIQAAHCLGTPKPIFLDRQDGALMQDADLLTVILEAIGDFQPDLILAPSIWEMHRDHRAVSQAGLALAAQLPSVANIAMYEVGVPLIPNAFIDISETATKKSRAMRCFASQNSQQSYAEQIQGLNRFRSYTLGMQVKAAEAYHIVAKVNVADFMTQHPQDINNHALFQAEQHLAVFQQQLQQQSLEIEPLRKTRQLLEEENTALMQANLQQQEAHQADKEHLENAQIKLAQIEEHISVMESTLSWRMTAPLRWIRRYI</sequence>
<dbReference type="PANTHER" id="PTHR12993:SF11">
    <property type="entry name" value="N-ACETYLGLUCOSAMINYL-PHOSPHATIDYLINOSITOL DE-N-ACETYLASE"/>
    <property type="match status" value="1"/>
</dbReference>
<proteinExistence type="predicted"/>
<dbReference type="RefSeq" id="WP_269124051.1">
    <property type="nucleotide sequence ID" value="NZ_JAPUBN010000013.1"/>
</dbReference>
<evidence type="ECO:0000313" key="2">
    <source>
        <dbReference type="EMBL" id="MCZ2721351.1"/>
    </source>
</evidence>
<dbReference type="PANTHER" id="PTHR12993">
    <property type="entry name" value="N-ACETYLGLUCOSAMINYL-PHOSPHATIDYLINOSITOL DE-N-ACETYLASE-RELATED"/>
    <property type="match status" value="1"/>
</dbReference>
<keyword evidence="3" id="KW-1185">Reference proteome</keyword>
<comment type="caution">
    <text evidence="2">The sequence shown here is derived from an EMBL/GenBank/DDBJ whole genome shotgun (WGS) entry which is preliminary data.</text>
</comment>
<evidence type="ECO:0000313" key="3">
    <source>
        <dbReference type="Proteomes" id="UP001149719"/>
    </source>
</evidence>
<dbReference type="Gene3D" id="3.40.50.10320">
    <property type="entry name" value="LmbE-like"/>
    <property type="match status" value="1"/>
</dbReference>
<dbReference type="Pfam" id="PF02585">
    <property type="entry name" value="PIG-L"/>
    <property type="match status" value="1"/>
</dbReference>
<dbReference type="Proteomes" id="UP001149719">
    <property type="component" value="Unassembled WGS sequence"/>
</dbReference>
<reference evidence="2" key="1">
    <citation type="submission" date="2022-12" db="EMBL/GenBank/DDBJ databases">
        <title>Marinomonas 15G1-11 sp. nov, isolated from marine algae.</title>
        <authorList>
            <person name="Butt M."/>
            <person name="Choi D.G."/>
            <person name="Kim J.M."/>
            <person name="Lee J.K."/>
            <person name="Baek J.H."/>
            <person name="Jeon C.O."/>
        </authorList>
    </citation>
    <scope>NUCLEOTIDE SEQUENCE</scope>
    <source>
        <strain evidence="2">15G1-11</strain>
    </source>
</reference>
<evidence type="ECO:0000256" key="1">
    <source>
        <dbReference type="SAM" id="Coils"/>
    </source>
</evidence>
<name>A0ABT4JSW9_9GAMM</name>
<dbReference type="InterPro" id="IPR003737">
    <property type="entry name" value="GlcNAc_PI_deacetylase-related"/>
</dbReference>
<dbReference type="EMBL" id="JAPUBN010000013">
    <property type="protein sequence ID" value="MCZ2721351.1"/>
    <property type="molecule type" value="Genomic_DNA"/>
</dbReference>
<dbReference type="SUPFAM" id="SSF102588">
    <property type="entry name" value="LmbE-like"/>
    <property type="match status" value="1"/>
</dbReference>
<keyword evidence="1" id="KW-0175">Coiled coil</keyword>
<protein>
    <submittedName>
        <fullName evidence="2">PIG-L family deacetylase</fullName>
    </submittedName>
</protein>
<dbReference type="InterPro" id="IPR024078">
    <property type="entry name" value="LmbE-like_dom_sf"/>
</dbReference>
<gene>
    <name evidence="2" type="ORF">O1D97_06735</name>
</gene>